<dbReference type="Proteomes" id="UP000663823">
    <property type="component" value="Unassembled WGS sequence"/>
</dbReference>
<comment type="caution">
    <text evidence="2">The sequence shown here is derived from an EMBL/GenBank/DDBJ whole genome shotgun (WGS) entry which is preliminary data.</text>
</comment>
<feature type="transmembrane region" description="Helical" evidence="1">
    <location>
        <begin position="389"/>
        <end position="418"/>
    </location>
</feature>
<feature type="transmembrane region" description="Helical" evidence="1">
    <location>
        <begin position="483"/>
        <end position="505"/>
    </location>
</feature>
<dbReference type="AlphaFoldDB" id="A0A819U2B8"/>
<evidence type="ECO:0000313" key="3">
    <source>
        <dbReference type="Proteomes" id="UP000663823"/>
    </source>
</evidence>
<feature type="non-terminal residue" evidence="2">
    <location>
        <position position="1"/>
    </location>
</feature>
<accession>A0A819U2B8</accession>
<protein>
    <submittedName>
        <fullName evidence="2">Uncharacterized protein</fullName>
    </submittedName>
</protein>
<sequence>MKETSTCDQSNKYKRIYYRLININLFDENEELSFEEQLRATKIFFSLLIISLSIVIIFTSYSVRTNTVIIQSAKQNSFEKLSTQYPTTLSCPCTQSSIRYDQFLSFDTIYHPICTSQFVNQTFISSLIEYNMSNYYPLDYRIMAVSHFQIIALLCKTVKQMVSDALEEFTTKYIITNKALFNDIFNVQIEALIEQLKATTMANIKHINDFLWFNIFQNRIVSGLRTNYYIDTVPGSAVSIFLMSGYTNENKTCTCTLSDNCVHQAGIYNLTGRVGLQIPLLFGSLANDAPLLLTIPGIMVGCLPYNSILASKLECFYNQSCIDQIQIFMKGFSLVKPLSSSHFEKNTTVNDLFHQLFIESWNPMINFTGYFHICSPNSCTYSYNRRFNLFYIIVTIISLFGGLKTILYFSTPVLVIFIRRIQNCKNVQNTNDEHSTMNQTNERNQNFKQWFSFHISKIYQKYLTLNMFPLLSDIMDGIYSTHIFILSLIIGVLVLVFYSSLTVYIRINSVYQPSMNEYEQLYKQYSSTLTCPCTRLSVSYSSIIYMKPYYHQVCSSDFVKDDKWLLYSLGIDGFINSRDFRIRTSTTFSMLQKLCILSMEAVTNELAVFNSLQFVNRQVLPKTTFDIQTSQLIQQFQKQVFDKKNLVLILLVITQ</sequence>
<organism evidence="2 3">
    <name type="scientific">Rotaria sordida</name>
    <dbReference type="NCBI Taxonomy" id="392033"/>
    <lineage>
        <taxon>Eukaryota</taxon>
        <taxon>Metazoa</taxon>
        <taxon>Spiralia</taxon>
        <taxon>Gnathifera</taxon>
        <taxon>Rotifera</taxon>
        <taxon>Eurotatoria</taxon>
        <taxon>Bdelloidea</taxon>
        <taxon>Philodinida</taxon>
        <taxon>Philodinidae</taxon>
        <taxon>Rotaria</taxon>
    </lineage>
</organism>
<keyword evidence="1" id="KW-0472">Membrane</keyword>
<keyword evidence="1" id="KW-1133">Transmembrane helix</keyword>
<gene>
    <name evidence="2" type="ORF">OTI717_LOCUS33263</name>
</gene>
<keyword evidence="1" id="KW-0812">Transmembrane</keyword>
<evidence type="ECO:0000256" key="1">
    <source>
        <dbReference type="SAM" id="Phobius"/>
    </source>
</evidence>
<evidence type="ECO:0000313" key="2">
    <source>
        <dbReference type="EMBL" id="CAF4082454.1"/>
    </source>
</evidence>
<feature type="transmembrane region" description="Helical" evidence="1">
    <location>
        <begin position="43"/>
        <end position="63"/>
    </location>
</feature>
<name>A0A819U2B8_9BILA</name>
<proteinExistence type="predicted"/>
<dbReference type="EMBL" id="CAJOAX010010849">
    <property type="protein sequence ID" value="CAF4082454.1"/>
    <property type="molecule type" value="Genomic_DNA"/>
</dbReference>
<reference evidence="2" key="1">
    <citation type="submission" date="2021-02" db="EMBL/GenBank/DDBJ databases">
        <authorList>
            <person name="Nowell W R."/>
        </authorList>
    </citation>
    <scope>NUCLEOTIDE SEQUENCE</scope>
</reference>